<name>A0A7S1QYW5_NEODS</name>
<dbReference type="Gene3D" id="1.10.720.30">
    <property type="entry name" value="SAP domain"/>
    <property type="match status" value="1"/>
</dbReference>
<keyword evidence="1" id="KW-0732">Signal</keyword>
<evidence type="ECO:0000256" key="1">
    <source>
        <dbReference type="SAM" id="SignalP"/>
    </source>
</evidence>
<feature type="signal peptide" evidence="1">
    <location>
        <begin position="1"/>
        <end position="24"/>
    </location>
</feature>
<feature type="chain" id="PRO_5030801014" evidence="1">
    <location>
        <begin position="25"/>
        <end position="117"/>
    </location>
</feature>
<proteinExistence type="predicted"/>
<protein>
    <submittedName>
        <fullName evidence="2">Uncharacterized protein</fullName>
    </submittedName>
</protein>
<accession>A0A7S1QYW5</accession>
<reference evidence="2" key="1">
    <citation type="submission" date="2021-01" db="EMBL/GenBank/DDBJ databases">
        <authorList>
            <person name="Corre E."/>
            <person name="Pelletier E."/>
            <person name="Niang G."/>
            <person name="Scheremetjew M."/>
            <person name="Finn R."/>
            <person name="Kale V."/>
            <person name="Holt S."/>
            <person name="Cochrane G."/>
            <person name="Meng A."/>
            <person name="Brown T."/>
            <person name="Cohen L."/>
        </authorList>
    </citation>
    <scope>NUCLEOTIDE SEQUENCE</scope>
    <source>
        <strain evidence="2">CCAP 1951/1</strain>
    </source>
</reference>
<gene>
    <name evidence="2" type="ORF">NDES1114_LOCUS33241</name>
</gene>
<dbReference type="AlphaFoldDB" id="A0A7S1QYW5"/>
<dbReference type="InterPro" id="IPR036361">
    <property type="entry name" value="SAP_dom_sf"/>
</dbReference>
<dbReference type="EMBL" id="HBGF01049691">
    <property type="protein sequence ID" value="CAD9151787.1"/>
    <property type="molecule type" value="Transcribed_RNA"/>
</dbReference>
<organism evidence="2">
    <name type="scientific">Neobodo designis</name>
    <name type="common">Flagellated protozoan</name>
    <name type="synonym">Bodo designis</name>
    <dbReference type="NCBI Taxonomy" id="312471"/>
    <lineage>
        <taxon>Eukaryota</taxon>
        <taxon>Discoba</taxon>
        <taxon>Euglenozoa</taxon>
        <taxon>Kinetoplastea</taxon>
        <taxon>Metakinetoplastina</taxon>
        <taxon>Neobodonida</taxon>
        <taxon>Neobodo</taxon>
    </lineage>
</organism>
<sequence length="117" mass="12223">MARVLHRAALIALVGLALLLSTESAGVEAYGGRRAAARHGGGSNDYLAELTAEDLRITLTERGIDFPADASRSELARLVRDADQRAVAAEVAAETNGASPTAALSHPVRVLVRYCVG</sequence>
<evidence type="ECO:0000313" key="2">
    <source>
        <dbReference type="EMBL" id="CAD9151787.1"/>
    </source>
</evidence>